<protein>
    <recommendedName>
        <fullName evidence="3">DUF3987 domain-containing protein</fullName>
    </recommendedName>
</protein>
<keyword evidence="2" id="KW-1185">Reference proteome</keyword>
<organism evidence="1 2">
    <name type="scientific">Paracoccus nototheniae</name>
    <dbReference type="NCBI Taxonomy" id="2489002"/>
    <lineage>
        <taxon>Bacteria</taxon>
        <taxon>Pseudomonadati</taxon>
        <taxon>Pseudomonadota</taxon>
        <taxon>Alphaproteobacteria</taxon>
        <taxon>Rhodobacterales</taxon>
        <taxon>Paracoccaceae</taxon>
        <taxon>Paracoccus</taxon>
    </lineage>
</organism>
<accession>A0ABW4DYU6</accession>
<reference evidence="2" key="1">
    <citation type="journal article" date="2019" name="Int. J. Syst. Evol. Microbiol.">
        <title>The Global Catalogue of Microorganisms (GCM) 10K type strain sequencing project: providing services to taxonomists for standard genome sequencing and annotation.</title>
        <authorList>
            <consortium name="The Broad Institute Genomics Platform"/>
            <consortium name="The Broad Institute Genome Sequencing Center for Infectious Disease"/>
            <person name="Wu L."/>
            <person name="Ma J."/>
        </authorList>
    </citation>
    <scope>NUCLEOTIDE SEQUENCE [LARGE SCALE GENOMIC DNA]</scope>
    <source>
        <strain evidence="2">CCM 8875</strain>
    </source>
</reference>
<comment type="caution">
    <text evidence="1">The sequence shown here is derived from an EMBL/GenBank/DDBJ whole genome shotgun (WGS) entry which is preliminary data.</text>
</comment>
<dbReference type="Proteomes" id="UP001597302">
    <property type="component" value="Unassembled WGS sequence"/>
</dbReference>
<evidence type="ECO:0008006" key="3">
    <source>
        <dbReference type="Google" id="ProtNLM"/>
    </source>
</evidence>
<name>A0ABW4DYU6_9RHOB</name>
<proteinExistence type="predicted"/>
<sequence>MPIDDRHPLEDLPKNSVVYAIALFIHAQAPRQNWLMAVVAALALWAGIVGRNINVSGSGLNLYLLMIAGTGRGKEGMASGIARLIEAIAKSVPIARDLLTGRYASSQALLQQLKGNPATISMQGEGEYLLRGLTSPKASQNDKELLRSLLDLYHKSGFGQTFTGYRKADLAGSVAHIHSPNFTLLTEGTFGLVDALLDGDSIRKGLGPRCSVVISKAERPEMNDTCSSATPDAALVEHLAGVLSWVMSMSSPLQVLNTSFEIEAAALHKDFDRETTWLINNSANIIESELWNRSHLKAMKLAALVASGVNHYSPTITADQMNWAINAERYSTNQLLREISSGEVGEVTEDVRLSRVIKACTEYVTERDATKFPHGYRVDHDLHQKMIITFAYLNNKLGNTKPFRRDGHKQPSQIIRDCLKLLVDKGDLEYLPKGRMNGTHDARVEGWMIANLRSFGLQGA</sequence>
<dbReference type="RefSeq" id="WP_131574456.1">
    <property type="nucleotide sequence ID" value="NZ_CBCSAJ010000008.1"/>
</dbReference>
<evidence type="ECO:0000313" key="2">
    <source>
        <dbReference type="Proteomes" id="UP001597302"/>
    </source>
</evidence>
<gene>
    <name evidence="1" type="ORF">ACFQ5P_08405</name>
</gene>
<evidence type="ECO:0000313" key="1">
    <source>
        <dbReference type="EMBL" id="MFD1481315.1"/>
    </source>
</evidence>
<dbReference type="EMBL" id="JBHTOQ010000020">
    <property type="protein sequence ID" value="MFD1481315.1"/>
    <property type="molecule type" value="Genomic_DNA"/>
</dbReference>